<proteinExistence type="predicted"/>
<evidence type="ECO:0000259" key="1">
    <source>
        <dbReference type="Pfam" id="PF22936"/>
    </source>
</evidence>
<feature type="domain" description="Retrovirus-related Pol polyprotein from transposon TNT 1-94-like beta-barrel" evidence="1">
    <location>
        <begin position="42"/>
        <end position="109"/>
    </location>
</feature>
<protein>
    <recommendedName>
        <fullName evidence="1">Retrovirus-related Pol polyprotein from transposon TNT 1-94-like beta-barrel domain-containing protein</fullName>
    </recommendedName>
</protein>
<accession>A0A9P6T693</accession>
<dbReference type="InterPro" id="IPR054722">
    <property type="entry name" value="PolX-like_BBD"/>
</dbReference>
<dbReference type="AlphaFoldDB" id="A0A9P6T693"/>
<keyword evidence="3" id="KW-1185">Reference proteome</keyword>
<dbReference type="Pfam" id="PF22936">
    <property type="entry name" value="Pol_BBD"/>
    <property type="match status" value="1"/>
</dbReference>
<dbReference type="OrthoDB" id="413361at2759"/>
<dbReference type="Proteomes" id="UP000886653">
    <property type="component" value="Unassembled WGS sequence"/>
</dbReference>
<sequence>MDNLRLEDREVTYNVEMNGEFSCSESLQLDARQMGKSRDLAMVDTGSSHYMFNDKNLFVEGSLVDNSDPSAFLQLAGGNATLPIKGFGQFIQVNSQGKRMIFNNVSYVP</sequence>
<organism evidence="2 3">
    <name type="scientific">Cronartium quercuum f. sp. fusiforme G11</name>
    <dbReference type="NCBI Taxonomy" id="708437"/>
    <lineage>
        <taxon>Eukaryota</taxon>
        <taxon>Fungi</taxon>
        <taxon>Dikarya</taxon>
        <taxon>Basidiomycota</taxon>
        <taxon>Pucciniomycotina</taxon>
        <taxon>Pucciniomycetes</taxon>
        <taxon>Pucciniales</taxon>
        <taxon>Coleosporiaceae</taxon>
        <taxon>Cronartium</taxon>
    </lineage>
</organism>
<name>A0A9P6T693_9BASI</name>
<evidence type="ECO:0000313" key="2">
    <source>
        <dbReference type="EMBL" id="KAG0139178.1"/>
    </source>
</evidence>
<dbReference type="EMBL" id="MU167734">
    <property type="protein sequence ID" value="KAG0139178.1"/>
    <property type="molecule type" value="Genomic_DNA"/>
</dbReference>
<reference evidence="2" key="1">
    <citation type="submission" date="2013-11" db="EMBL/GenBank/DDBJ databases">
        <title>Genome sequence of the fusiform rust pathogen reveals effectors for host alternation and coevolution with pine.</title>
        <authorList>
            <consortium name="DOE Joint Genome Institute"/>
            <person name="Smith K."/>
            <person name="Pendleton A."/>
            <person name="Kubisiak T."/>
            <person name="Anderson C."/>
            <person name="Salamov A."/>
            <person name="Aerts A."/>
            <person name="Riley R."/>
            <person name="Clum A."/>
            <person name="Lindquist E."/>
            <person name="Ence D."/>
            <person name="Campbell M."/>
            <person name="Kronenberg Z."/>
            <person name="Feau N."/>
            <person name="Dhillon B."/>
            <person name="Hamelin R."/>
            <person name="Burleigh J."/>
            <person name="Smith J."/>
            <person name="Yandell M."/>
            <person name="Nelson C."/>
            <person name="Grigoriev I."/>
            <person name="Davis J."/>
        </authorList>
    </citation>
    <scope>NUCLEOTIDE SEQUENCE</scope>
    <source>
        <strain evidence="2">G11</strain>
    </source>
</reference>
<gene>
    <name evidence="2" type="ORF">CROQUDRAFT_102015</name>
</gene>
<comment type="caution">
    <text evidence="2">The sequence shown here is derived from an EMBL/GenBank/DDBJ whole genome shotgun (WGS) entry which is preliminary data.</text>
</comment>
<evidence type="ECO:0000313" key="3">
    <source>
        <dbReference type="Proteomes" id="UP000886653"/>
    </source>
</evidence>